<dbReference type="AlphaFoldDB" id="A0A316FHX9"/>
<dbReference type="PRINTS" id="PR00102">
    <property type="entry name" value="OTCASE"/>
</dbReference>
<evidence type="ECO:0000313" key="5">
    <source>
        <dbReference type="EMBL" id="PWK48531.1"/>
    </source>
</evidence>
<keyword evidence="6" id="KW-1185">Reference proteome</keyword>
<evidence type="ECO:0000256" key="1">
    <source>
        <dbReference type="ARBA" id="ARBA00022679"/>
    </source>
</evidence>
<dbReference type="InterPro" id="IPR006132">
    <property type="entry name" value="Asp/Orn_carbamoyltranf_P-bd"/>
</dbReference>
<dbReference type="PANTHER" id="PTHR45753:SF3">
    <property type="entry name" value="ORNITHINE TRANSCARBAMYLASE, MITOCHONDRIAL"/>
    <property type="match status" value="1"/>
</dbReference>
<gene>
    <name evidence="5" type="ORF">C8D97_10982</name>
</gene>
<name>A0A316FHX9_9GAMM</name>
<organism evidence="5 6">
    <name type="scientific">Pleionea mediterranea</name>
    <dbReference type="NCBI Taxonomy" id="523701"/>
    <lineage>
        <taxon>Bacteria</taxon>
        <taxon>Pseudomonadati</taxon>
        <taxon>Pseudomonadota</taxon>
        <taxon>Gammaproteobacteria</taxon>
        <taxon>Oceanospirillales</taxon>
        <taxon>Pleioneaceae</taxon>
        <taxon>Pleionea</taxon>
    </lineage>
</organism>
<protein>
    <submittedName>
        <fullName evidence="5">Ornithine carbamoyltransferase</fullName>
    </submittedName>
</protein>
<dbReference type="Pfam" id="PF02729">
    <property type="entry name" value="OTCace_N"/>
    <property type="match status" value="1"/>
</dbReference>
<feature type="domain" description="Aspartate/ornithine carbamoyltransferase Asp/Orn-binding" evidence="3">
    <location>
        <begin position="148"/>
        <end position="302"/>
    </location>
</feature>
<dbReference type="GO" id="GO:0042450">
    <property type="term" value="P:L-arginine biosynthetic process via ornithine"/>
    <property type="evidence" value="ECO:0007669"/>
    <property type="project" value="TreeGrafter"/>
</dbReference>
<dbReference type="GO" id="GO:0016597">
    <property type="term" value="F:amino acid binding"/>
    <property type="evidence" value="ECO:0007669"/>
    <property type="project" value="InterPro"/>
</dbReference>
<comment type="caution">
    <text evidence="5">The sequence shown here is derived from an EMBL/GenBank/DDBJ whole genome shotgun (WGS) entry which is preliminary data.</text>
</comment>
<dbReference type="InterPro" id="IPR006131">
    <property type="entry name" value="Asp_carbamoyltransf_Asp/Orn-bd"/>
</dbReference>
<dbReference type="InterPro" id="IPR036901">
    <property type="entry name" value="Asp/Orn_carbamoylTrfase_sf"/>
</dbReference>
<dbReference type="EMBL" id="QGGU01000009">
    <property type="protein sequence ID" value="PWK48531.1"/>
    <property type="molecule type" value="Genomic_DNA"/>
</dbReference>
<dbReference type="InterPro" id="IPR002292">
    <property type="entry name" value="Orn/put_carbamltrans"/>
</dbReference>
<dbReference type="OrthoDB" id="9802587at2"/>
<sequence length="308" mass="35106">MRNLLSVEQLNANDILTLFNIASDIKASPQQYCDSLTGYHFALLFEKPSLRTRASFVTGIEQLGGKAHFYDLQNNKLGVRESLQDFSANLSHWYQGVVARVDQHQTLQTLAASNEYSVINALCDLYHPCQALADFFTLYEINPVMSEWSVAYFGDANNVSQSLMEVAKKLNAKFSLVSPECSAESFWVKHQSNNSLNKDSTLVNDEYSFRYFNQPDDLQFADVVYTDVWISMGQQNAANEQVYKPYQVTPALMQRLNANYFMHCQPVHRDKEVVSEVCDGHWSIMQQQAANRMPVQQAILHSIFNEVL</sequence>
<comment type="similarity">
    <text evidence="2">Belongs to the aspartate/ornithine carbamoyltransferase superfamily.</text>
</comment>
<dbReference type="Proteomes" id="UP000245790">
    <property type="component" value="Unassembled WGS sequence"/>
</dbReference>
<dbReference type="InterPro" id="IPR006130">
    <property type="entry name" value="Asp/Orn_carbamoylTrfase"/>
</dbReference>
<accession>A0A316FHX9</accession>
<evidence type="ECO:0000259" key="4">
    <source>
        <dbReference type="Pfam" id="PF02729"/>
    </source>
</evidence>
<dbReference type="Pfam" id="PF00185">
    <property type="entry name" value="OTCace"/>
    <property type="match status" value="1"/>
</dbReference>
<dbReference type="PANTHER" id="PTHR45753">
    <property type="entry name" value="ORNITHINE CARBAMOYLTRANSFERASE, MITOCHONDRIAL"/>
    <property type="match status" value="1"/>
</dbReference>
<dbReference type="PRINTS" id="PR00100">
    <property type="entry name" value="AOTCASE"/>
</dbReference>
<feature type="domain" description="Aspartate/ornithine carbamoyltransferase carbamoyl-P binding" evidence="4">
    <location>
        <begin position="2"/>
        <end position="140"/>
    </location>
</feature>
<dbReference type="GO" id="GO:0019240">
    <property type="term" value="P:citrulline biosynthetic process"/>
    <property type="evidence" value="ECO:0007669"/>
    <property type="project" value="TreeGrafter"/>
</dbReference>
<dbReference type="Gene3D" id="3.40.50.1370">
    <property type="entry name" value="Aspartate/ornithine carbamoyltransferase"/>
    <property type="match status" value="2"/>
</dbReference>
<evidence type="ECO:0000313" key="6">
    <source>
        <dbReference type="Proteomes" id="UP000245790"/>
    </source>
</evidence>
<dbReference type="GO" id="GO:0004585">
    <property type="term" value="F:ornithine carbamoyltransferase activity"/>
    <property type="evidence" value="ECO:0007669"/>
    <property type="project" value="TreeGrafter"/>
</dbReference>
<evidence type="ECO:0000256" key="2">
    <source>
        <dbReference type="RuleBase" id="RU003634"/>
    </source>
</evidence>
<reference evidence="5 6" key="1">
    <citation type="submission" date="2018-05" db="EMBL/GenBank/DDBJ databases">
        <title>Genomic Encyclopedia of Type Strains, Phase IV (KMG-IV): sequencing the most valuable type-strain genomes for metagenomic binning, comparative biology and taxonomic classification.</title>
        <authorList>
            <person name="Goeker M."/>
        </authorList>
    </citation>
    <scope>NUCLEOTIDE SEQUENCE [LARGE SCALE GENOMIC DNA]</scope>
    <source>
        <strain evidence="5 6">DSM 25350</strain>
    </source>
</reference>
<keyword evidence="1 2" id="KW-0808">Transferase</keyword>
<dbReference type="SUPFAM" id="SSF53671">
    <property type="entry name" value="Aspartate/ornithine carbamoyltransferase"/>
    <property type="match status" value="1"/>
</dbReference>
<evidence type="ECO:0000259" key="3">
    <source>
        <dbReference type="Pfam" id="PF00185"/>
    </source>
</evidence>
<proteinExistence type="inferred from homology"/>
<dbReference type="RefSeq" id="WP_109764203.1">
    <property type="nucleotide sequence ID" value="NZ_QGGU01000009.1"/>
</dbReference>